<feature type="domain" description="Caspase family p20" evidence="4">
    <location>
        <begin position="551"/>
        <end position="631"/>
    </location>
</feature>
<evidence type="ECO:0000259" key="4">
    <source>
        <dbReference type="PROSITE" id="PS50208"/>
    </source>
</evidence>
<dbReference type="PANTHER" id="PTHR10454">
    <property type="entry name" value="CASPASE"/>
    <property type="match status" value="1"/>
</dbReference>
<evidence type="ECO:0000313" key="5">
    <source>
        <dbReference type="EMBL" id="RWS24490.1"/>
    </source>
</evidence>
<dbReference type="PROSITE" id="PS50208">
    <property type="entry name" value="CASPASE_P20"/>
    <property type="match status" value="3"/>
</dbReference>
<protein>
    <submittedName>
        <fullName evidence="5">Uncharacterized protein</fullName>
    </submittedName>
</protein>
<reference evidence="5 6" key="1">
    <citation type="journal article" date="2018" name="Gigascience">
        <title>Genomes of trombidid mites reveal novel predicted allergens and laterally-transferred genes associated with secondary metabolism.</title>
        <authorList>
            <person name="Dong X."/>
            <person name="Chaisiri K."/>
            <person name="Xia D."/>
            <person name="Armstrong S.D."/>
            <person name="Fang Y."/>
            <person name="Donnelly M.J."/>
            <person name="Kadowaki T."/>
            <person name="McGarry J.W."/>
            <person name="Darby A.C."/>
            <person name="Makepeace B.L."/>
        </authorList>
    </citation>
    <scope>NUCLEOTIDE SEQUENCE [LARGE SCALE GENOMIC DNA]</scope>
    <source>
        <strain evidence="5">UoL-UT</strain>
    </source>
</reference>
<dbReference type="Proteomes" id="UP000288716">
    <property type="component" value="Unassembled WGS sequence"/>
</dbReference>
<name>A0A443SAI3_9ACAR</name>
<feature type="domain" description="Caspase family p10" evidence="3">
    <location>
        <begin position="161"/>
        <end position="242"/>
    </location>
</feature>
<dbReference type="GO" id="GO:0006508">
    <property type="term" value="P:proteolysis"/>
    <property type="evidence" value="ECO:0007669"/>
    <property type="project" value="InterPro"/>
</dbReference>
<dbReference type="VEuPathDB" id="VectorBase:LDEU007550"/>
<proteinExistence type="inferred from homology"/>
<keyword evidence="6" id="KW-1185">Reference proteome</keyword>
<dbReference type="GO" id="GO:0004197">
    <property type="term" value="F:cysteine-type endopeptidase activity"/>
    <property type="evidence" value="ECO:0007669"/>
    <property type="project" value="InterPro"/>
</dbReference>
<gene>
    <name evidence="5" type="ORF">B4U80_13211</name>
</gene>
<dbReference type="Gene3D" id="3.40.50.1460">
    <property type="match status" value="3"/>
</dbReference>
<dbReference type="GO" id="GO:0006915">
    <property type="term" value="P:apoptotic process"/>
    <property type="evidence" value="ECO:0007669"/>
    <property type="project" value="TreeGrafter"/>
</dbReference>
<dbReference type="AlphaFoldDB" id="A0A443SAI3"/>
<dbReference type="InterPro" id="IPR002138">
    <property type="entry name" value="Pept_C14_p10"/>
</dbReference>
<dbReference type="Pfam" id="PF00656">
    <property type="entry name" value="Peptidase_C14"/>
    <property type="match status" value="3"/>
</dbReference>
<dbReference type="InterPro" id="IPR001309">
    <property type="entry name" value="Pept_C14_p20"/>
</dbReference>
<dbReference type="PANTHER" id="PTHR10454:SF210">
    <property type="entry name" value="CASPASE-2"/>
    <property type="match status" value="1"/>
</dbReference>
<dbReference type="STRING" id="299467.A0A443SAI3"/>
<dbReference type="InterPro" id="IPR029030">
    <property type="entry name" value="Caspase-like_dom_sf"/>
</dbReference>
<accession>A0A443SAI3</accession>
<dbReference type="SMART" id="SM00115">
    <property type="entry name" value="CASc"/>
    <property type="match status" value="1"/>
</dbReference>
<dbReference type="InterPro" id="IPR011600">
    <property type="entry name" value="Pept_C14_caspase"/>
</dbReference>
<evidence type="ECO:0000256" key="2">
    <source>
        <dbReference type="RuleBase" id="RU003971"/>
    </source>
</evidence>
<evidence type="ECO:0000313" key="6">
    <source>
        <dbReference type="Proteomes" id="UP000288716"/>
    </source>
</evidence>
<dbReference type="InterPro" id="IPR015917">
    <property type="entry name" value="Pept_C14A"/>
</dbReference>
<dbReference type="OrthoDB" id="6044770at2759"/>
<comment type="similarity">
    <text evidence="1 2">Belongs to the peptidase C14A family.</text>
</comment>
<dbReference type="GO" id="GO:0043525">
    <property type="term" value="P:positive regulation of neuron apoptotic process"/>
    <property type="evidence" value="ECO:0007669"/>
    <property type="project" value="TreeGrafter"/>
</dbReference>
<dbReference type="GO" id="GO:0005737">
    <property type="term" value="C:cytoplasm"/>
    <property type="evidence" value="ECO:0007669"/>
    <property type="project" value="TreeGrafter"/>
</dbReference>
<sequence length="651" mass="75582">MDDTYGLCLIFVNDGFARHNRLLRSQIIAEECVGKTEGEMFFPLVYENLDSTSIIEKVTNVDSDPEYNSYGKFKYIFITHGGKCSETGQNVIFGSDSMPIAIQRIIDILDYVNTVNLKGKLKLFRFYNCDCNIPANEGELPLVKGVIERDSRNVIKNGIRDTIVMWSTLHGFKAFRSPKKGSRFIRSLCKTIKRFANQKEITEILRIVQTKVDKYAHQENQADVQVTEMQLIGYRKNFYLPPASHIRMHEDYNWCSYEMKNASPGVCLIININTVAINVDERKGSEVDVNNLQNLMKSFNYKVITHVDIPAKKIYEAIEDCLNNNTKDIDSFMLFLMSHGEKSGNSVRIYGSDGLFADVDKIIDLFNEEKCPTLKWKPKFLFFNFCRGETNELFSSESESDLDEDETASDNIRTLKRYKSSKVKPILRDLLVEWRSVNRANMREMIVGTRLTKQILMNLSEIQSRLSDLEVMQLLRTVTIICQKIGVSAGDHVSAIGLRKFLYLFNFDFHRVNPNSYTLNIMKRGISVIIDNFEFDATVTSKHEQYLSMFMRFEIIYMKNLTSEEIKNLITTLIKDERLKNHDAFTLLIKTRMKGRFYLYGSDNTVMSTRKIIEYFNDDNCPFLKGKPKFIRFFNSEQIKYEDRTDEEIRV</sequence>
<dbReference type="InterPro" id="IPR002398">
    <property type="entry name" value="Pept_C14"/>
</dbReference>
<dbReference type="SUPFAM" id="SSF52129">
    <property type="entry name" value="Caspase-like"/>
    <property type="match status" value="3"/>
</dbReference>
<feature type="domain" description="Caspase family p20" evidence="4">
    <location>
        <begin position="263"/>
        <end position="390"/>
    </location>
</feature>
<comment type="caution">
    <text evidence="5">The sequence shown here is derived from an EMBL/GenBank/DDBJ whole genome shotgun (WGS) entry which is preliminary data.</text>
</comment>
<evidence type="ECO:0000259" key="3">
    <source>
        <dbReference type="PROSITE" id="PS50207"/>
    </source>
</evidence>
<dbReference type="EMBL" id="NCKV01004805">
    <property type="protein sequence ID" value="RWS24490.1"/>
    <property type="molecule type" value="Genomic_DNA"/>
</dbReference>
<evidence type="ECO:0000256" key="1">
    <source>
        <dbReference type="ARBA" id="ARBA00010134"/>
    </source>
</evidence>
<organism evidence="5 6">
    <name type="scientific">Leptotrombidium deliense</name>
    <dbReference type="NCBI Taxonomy" id="299467"/>
    <lineage>
        <taxon>Eukaryota</taxon>
        <taxon>Metazoa</taxon>
        <taxon>Ecdysozoa</taxon>
        <taxon>Arthropoda</taxon>
        <taxon>Chelicerata</taxon>
        <taxon>Arachnida</taxon>
        <taxon>Acari</taxon>
        <taxon>Acariformes</taxon>
        <taxon>Trombidiformes</taxon>
        <taxon>Prostigmata</taxon>
        <taxon>Anystina</taxon>
        <taxon>Parasitengona</taxon>
        <taxon>Trombiculoidea</taxon>
        <taxon>Trombiculidae</taxon>
        <taxon>Leptotrombidium</taxon>
    </lineage>
</organism>
<feature type="domain" description="Caspase family p20" evidence="4">
    <location>
        <begin position="4"/>
        <end position="129"/>
    </location>
</feature>
<feature type="non-terminal residue" evidence="5">
    <location>
        <position position="651"/>
    </location>
</feature>
<dbReference type="PROSITE" id="PS50207">
    <property type="entry name" value="CASPASE_P10"/>
    <property type="match status" value="1"/>
</dbReference>